<sequence>MDNEQRHIDCAICDEIYGYGTEDKPEIDEGFEIVKKTPKHTHTKPKFPPKTPRFPTTSKWKTAAVAKASEELDNLVQILQKTADRRIPGPIFHAGQAGKTLWAPFSSSLPDELKKMMGGCSTCRHFVETYGDLCVVDDDGSLVPVIWPHVSDLEHVPERYRAAVTAVINRLSGCIAGDEFLLEKDKDRALGHARGRNPKWRHLHVVLEDGPLTGGLRDGLNTATSSAMLGRVLEDYDRKTIIHARHLIYEKLPHALGHRPVIDFLEGVLSKVEKMEDSVKKTNTIIKYSRIAWPGCLSSLRGGVVGQLLADVAAGNDWEYVVARWTSMANPMVYLRPTSSPSGGNVSEAEKIFKNLGYTKEDLIRHFMTTNQAPESAILWSNPTIWNVQLPATPKTTGIFDSVKTKNDRTPPKEVDLKPSNSDLTEISFRSFARRVVPNAKSIDIYLDSEVRLAFFTTGAPGAKSPFSFGSSTNTASWYNWSKFLPVEKGKVKKGWNPVSSIISFPHMWEHVSATKAISQSEVEWPFSRHGIRYLFCIKGAKEDQRMAASLFPTIMRGEFHCVRKTVEAFSNEERIREPCQEGWDQVGGLAGGNSRWSEIIVRVKTDGESACTYKITLFE</sequence>
<reference evidence="1" key="1">
    <citation type="submission" date="2022-06" db="EMBL/GenBank/DDBJ databases">
        <title>Genome Sequence of Candolleomyces eurysporus.</title>
        <authorList>
            <person name="Buettner E."/>
        </authorList>
    </citation>
    <scope>NUCLEOTIDE SEQUENCE</scope>
    <source>
        <strain evidence="1">VTCC 930004</strain>
    </source>
</reference>
<gene>
    <name evidence="1" type="ORF">H1R20_g135</name>
</gene>
<dbReference type="Proteomes" id="UP001140091">
    <property type="component" value="Unassembled WGS sequence"/>
</dbReference>
<comment type="caution">
    <text evidence="1">The sequence shown here is derived from an EMBL/GenBank/DDBJ whole genome shotgun (WGS) entry which is preliminary data.</text>
</comment>
<name>A0A9W8JLI8_9AGAR</name>
<dbReference type="EMBL" id="JANBPK010000008">
    <property type="protein sequence ID" value="KAJ2936946.1"/>
    <property type="molecule type" value="Genomic_DNA"/>
</dbReference>
<proteinExistence type="predicted"/>
<feature type="non-terminal residue" evidence="1">
    <location>
        <position position="620"/>
    </location>
</feature>
<evidence type="ECO:0000313" key="1">
    <source>
        <dbReference type="EMBL" id="KAJ2936946.1"/>
    </source>
</evidence>
<organism evidence="1 2">
    <name type="scientific">Candolleomyces eurysporus</name>
    <dbReference type="NCBI Taxonomy" id="2828524"/>
    <lineage>
        <taxon>Eukaryota</taxon>
        <taxon>Fungi</taxon>
        <taxon>Dikarya</taxon>
        <taxon>Basidiomycota</taxon>
        <taxon>Agaricomycotina</taxon>
        <taxon>Agaricomycetes</taxon>
        <taxon>Agaricomycetidae</taxon>
        <taxon>Agaricales</taxon>
        <taxon>Agaricineae</taxon>
        <taxon>Psathyrellaceae</taxon>
        <taxon>Candolleomyces</taxon>
    </lineage>
</organism>
<evidence type="ECO:0000313" key="2">
    <source>
        <dbReference type="Proteomes" id="UP001140091"/>
    </source>
</evidence>
<dbReference type="OrthoDB" id="3035230at2759"/>
<keyword evidence="2" id="KW-1185">Reference proteome</keyword>
<dbReference type="AlphaFoldDB" id="A0A9W8JLI8"/>
<protein>
    <submittedName>
        <fullName evidence="1">Uncharacterized protein</fullName>
    </submittedName>
</protein>
<accession>A0A9W8JLI8</accession>